<reference evidence="2 3" key="1">
    <citation type="submission" date="2016-11" db="EMBL/GenBank/DDBJ databases">
        <authorList>
            <person name="Jaros S."/>
            <person name="Januszkiewicz K."/>
            <person name="Wedrychowicz H."/>
        </authorList>
    </citation>
    <scope>NUCLEOTIDE SEQUENCE [LARGE SCALE GENOMIC DNA]</scope>
    <source>
        <strain evidence="2 3">DSM 25479</strain>
    </source>
</reference>
<proteinExistence type="predicted"/>
<dbReference type="Proteomes" id="UP000184335">
    <property type="component" value="Unassembled WGS sequence"/>
</dbReference>
<dbReference type="EMBL" id="FQYI01000004">
    <property type="protein sequence ID" value="SHI77147.1"/>
    <property type="molecule type" value="Genomic_DNA"/>
</dbReference>
<name>A0A1M6DV67_9FLAO</name>
<dbReference type="InterPro" id="IPR001173">
    <property type="entry name" value="Glyco_trans_2-like"/>
</dbReference>
<dbReference type="PANTHER" id="PTHR43179">
    <property type="entry name" value="RHAMNOSYLTRANSFERASE WBBL"/>
    <property type="match status" value="1"/>
</dbReference>
<dbReference type="GO" id="GO:0016740">
    <property type="term" value="F:transferase activity"/>
    <property type="evidence" value="ECO:0007669"/>
    <property type="project" value="UniProtKB-KW"/>
</dbReference>
<dbReference type="OrthoDB" id="9771846at2"/>
<accession>A0A1M6DV67</accession>
<evidence type="ECO:0000313" key="3">
    <source>
        <dbReference type="Proteomes" id="UP000184335"/>
    </source>
</evidence>
<feature type="domain" description="Glycosyltransferase 2-like" evidence="1">
    <location>
        <begin position="7"/>
        <end position="112"/>
    </location>
</feature>
<dbReference type="PANTHER" id="PTHR43179:SF7">
    <property type="entry name" value="RHAMNOSYLTRANSFERASE WBBL"/>
    <property type="match status" value="1"/>
</dbReference>
<dbReference type="STRING" id="1118202.SAMN05443429_104109"/>
<evidence type="ECO:0000259" key="1">
    <source>
        <dbReference type="Pfam" id="PF00535"/>
    </source>
</evidence>
<keyword evidence="2" id="KW-0808">Transferase</keyword>
<dbReference type="SUPFAM" id="SSF53448">
    <property type="entry name" value="Nucleotide-diphospho-sugar transferases"/>
    <property type="match status" value="1"/>
</dbReference>
<evidence type="ECO:0000313" key="2">
    <source>
        <dbReference type="EMBL" id="SHI77147.1"/>
    </source>
</evidence>
<dbReference type="InterPro" id="IPR029044">
    <property type="entry name" value="Nucleotide-diphossugar_trans"/>
</dbReference>
<dbReference type="AlphaFoldDB" id="A0A1M6DV67"/>
<protein>
    <submittedName>
        <fullName evidence="2">Glycosyltransferase, GT2 family</fullName>
    </submittedName>
</protein>
<sequence length="315" mass="36781">MKANFFVIIATYNAMKWAERCFGSLRRSSLPVKIIVVDNGSTDGTQDFIKNNFPEVEFIQSEENLGFGKANNIGIEKAYRQGAEFFYLMNQDAWIFEDSFEKLLEVYENHPHKEEIGILSPMHLDGSELRLDPHFEMYLARESTSTRVLSDLFFNRPENTYPSKFINAAHWLLPKTTIENVGGFNPYFFHGAEDHDYVNRVHFHGLKVFFTTHSKVVHDARPLIDESRSAEKIRKDTADGLRLRTETRYLDPNFSFDINTAKKEFRNDVIKLLLKGKRYESDIYAEVYKKLRPQMNKFAKLRKISETDPHAFLKL</sequence>
<gene>
    <name evidence="2" type="ORF">SAMN05443429_104109</name>
</gene>
<dbReference type="RefSeq" id="WP_073179153.1">
    <property type="nucleotide sequence ID" value="NZ_FQYI01000004.1"/>
</dbReference>
<organism evidence="2 3">
    <name type="scientific">Cruoricaptor ignavus</name>
    <dbReference type="NCBI Taxonomy" id="1118202"/>
    <lineage>
        <taxon>Bacteria</taxon>
        <taxon>Pseudomonadati</taxon>
        <taxon>Bacteroidota</taxon>
        <taxon>Flavobacteriia</taxon>
        <taxon>Flavobacteriales</taxon>
        <taxon>Weeksellaceae</taxon>
        <taxon>Cruoricaptor</taxon>
    </lineage>
</organism>
<dbReference type="Pfam" id="PF00535">
    <property type="entry name" value="Glycos_transf_2"/>
    <property type="match status" value="1"/>
</dbReference>
<dbReference type="Gene3D" id="3.90.550.10">
    <property type="entry name" value="Spore Coat Polysaccharide Biosynthesis Protein SpsA, Chain A"/>
    <property type="match status" value="1"/>
</dbReference>
<keyword evidence="3" id="KW-1185">Reference proteome</keyword>